<evidence type="ECO:0000313" key="2">
    <source>
        <dbReference type="Proteomes" id="UP001285441"/>
    </source>
</evidence>
<keyword evidence="2" id="KW-1185">Reference proteome</keyword>
<dbReference type="Proteomes" id="UP001285441">
    <property type="component" value="Unassembled WGS sequence"/>
</dbReference>
<accession>A0AAE0N6J8</accession>
<sequence>MAAQLLDGGLVTEREFQIRYFDDKNSLGWIGARYLAPFHFDQPNSHQILTFDAVVKSFTIRQEKSGASRAAARGISGAPSGHLNAAVTVHPSPVETNKSDRHANDPRICRHLKPFGSQGAPPTRRPSYELIGKISETTNWENRQKNDEPLPQSWIERLLPWSHNAATDAGVMIELKHLHEPGMPTCGTVFASITGSKTLRAGLM</sequence>
<proteinExistence type="predicted"/>
<evidence type="ECO:0000313" key="1">
    <source>
        <dbReference type="EMBL" id="KAK3372135.1"/>
    </source>
</evidence>
<organism evidence="1 2">
    <name type="scientific">Podospora didyma</name>
    <dbReference type="NCBI Taxonomy" id="330526"/>
    <lineage>
        <taxon>Eukaryota</taxon>
        <taxon>Fungi</taxon>
        <taxon>Dikarya</taxon>
        <taxon>Ascomycota</taxon>
        <taxon>Pezizomycotina</taxon>
        <taxon>Sordariomycetes</taxon>
        <taxon>Sordariomycetidae</taxon>
        <taxon>Sordariales</taxon>
        <taxon>Podosporaceae</taxon>
        <taxon>Podospora</taxon>
    </lineage>
</organism>
<reference evidence="1" key="1">
    <citation type="journal article" date="2023" name="Mol. Phylogenet. Evol.">
        <title>Genome-scale phylogeny and comparative genomics of the fungal order Sordariales.</title>
        <authorList>
            <person name="Hensen N."/>
            <person name="Bonometti L."/>
            <person name="Westerberg I."/>
            <person name="Brannstrom I.O."/>
            <person name="Guillou S."/>
            <person name="Cros-Aarteil S."/>
            <person name="Calhoun S."/>
            <person name="Haridas S."/>
            <person name="Kuo A."/>
            <person name="Mondo S."/>
            <person name="Pangilinan J."/>
            <person name="Riley R."/>
            <person name="LaButti K."/>
            <person name="Andreopoulos B."/>
            <person name="Lipzen A."/>
            <person name="Chen C."/>
            <person name="Yan M."/>
            <person name="Daum C."/>
            <person name="Ng V."/>
            <person name="Clum A."/>
            <person name="Steindorff A."/>
            <person name="Ohm R.A."/>
            <person name="Martin F."/>
            <person name="Silar P."/>
            <person name="Natvig D.O."/>
            <person name="Lalanne C."/>
            <person name="Gautier V."/>
            <person name="Ament-Velasquez S.L."/>
            <person name="Kruys A."/>
            <person name="Hutchinson M.I."/>
            <person name="Powell A.J."/>
            <person name="Barry K."/>
            <person name="Miller A.N."/>
            <person name="Grigoriev I.V."/>
            <person name="Debuchy R."/>
            <person name="Gladieux P."/>
            <person name="Hiltunen Thoren M."/>
            <person name="Johannesson H."/>
        </authorList>
    </citation>
    <scope>NUCLEOTIDE SEQUENCE</scope>
    <source>
        <strain evidence="1">CBS 232.78</strain>
    </source>
</reference>
<comment type="caution">
    <text evidence="1">The sequence shown here is derived from an EMBL/GenBank/DDBJ whole genome shotgun (WGS) entry which is preliminary data.</text>
</comment>
<gene>
    <name evidence="1" type="ORF">B0H63DRAFT_526995</name>
</gene>
<reference evidence="1" key="2">
    <citation type="submission" date="2023-06" db="EMBL/GenBank/DDBJ databases">
        <authorList>
            <consortium name="Lawrence Berkeley National Laboratory"/>
            <person name="Haridas S."/>
            <person name="Hensen N."/>
            <person name="Bonometti L."/>
            <person name="Westerberg I."/>
            <person name="Brannstrom I.O."/>
            <person name="Guillou S."/>
            <person name="Cros-Aarteil S."/>
            <person name="Calhoun S."/>
            <person name="Kuo A."/>
            <person name="Mondo S."/>
            <person name="Pangilinan J."/>
            <person name="Riley R."/>
            <person name="LaButti K."/>
            <person name="Andreopoulos B."/>
            <person name="Lipzen A."/>
            <person name="Chen C."/>
            <person name="Yanf M."/>
            <person name="Daum C."/>
            <person name="Ng V."/>
            <person name="Clum A."/>
            <person name="Steindorff A."/>
            <person name="Ohm R."/>
            <person name="Martin F."/>
            <person name="Silar P."/>
            <person name="Natvig D."/>
            <person name="Lalanne C."/>
            <person name="Gautier V."/>
            <person name="Ament-velasquez S.L."/>
            <person name="Kruys A."/>
            <person name="Hutchinson M.I."/>
            <person name="Powell A.J."/>
            <person name="Barry K."/>
            <person name="Miller A.N."/>
            <person name="Grigoriev I.V."/>
            <person name="Debuchy R."/>
            <person name="Gladieux P."/>
            <person name="Thoren M.H."/>
            <person name="Johannesson H."/>
        </authorList>
    </citation>
    <scope>NUCLEOTIDE SEQUENCE</scope>
    <source>
        <strain evidence="1">CBS 232.78</strain>
    </source>
</reference>
<name>A0AAE0N6J8_9PEZI</name>
<dbReference type="EMBL" id="JAULSW010000008">
    <property type="protein sequence ID" value="KAK3372135.1"/>
    <property type="molecule type" value="Genomic_DNA"/>
</dbReference>
<dbReference type="AlphaFoldDB" id="A0AAE0N6J8"/>
<protein>
    <submittedName>
        <fullName evidence="1">Uncharacterized protein</fullName>
    </submittedName>
</protein>